<gene>
    <name evidence="2" type="ORF">KC19_7G119000</name>
</gene>
<dbReference type="EMBL" id="CM026428">
    <property type="protein sequence ID" value="KAG0567215.1"/>
    <property type="molecule type" value="Genomic_DNA"/>
</dbReference>
<feature type="transmembrane region" description="Helical" evidence="1">
    <location>
        <begin position="77"/>
        <end position="98"/>
    </location>
</feature>
<dbReference type="Proteomes" id="UP000822688">
    <property type="component" value="Chromosome 7"/>
</dbReference>
<comment type="caution">
    <text evidence="2">The sequence shown here is derived from an EMBL/GenBank/DDBJ whole genome shotgun (WGS) entry which is preliminary data.</text>
</comment>
<proteinExistence type="predicted"/>
<dbReference type="AlphaFoldDB" id="A0A8T0H8S1"/>
<keyword evidence="1" id="KW-1133">Transmembrane helix</keyword>
<accession>A0A8T0H8S1</accession>
<keyword evidence="1" id="KW-0812">Transmembrane</keyword>
<protein>
    <submittedName>
        <fullName evidence="2">Uncharacterized protein</fullName>
    </submittedName>
</protein>
<keyword evidence="3" id="KW-1185">Reference proteome</keyword>
<name>A0A8T0H8S1_CERPU</name>
<evidence type="ECO:0000256" key="1">
    <source>
        <dbReference type="SAM" id="Phobius"/>
    </source>
</evidence>
<organism evidence="2 3">
    <name type="scientific">Ceratodon purpureus</name>
    <name type="common">Fire moss</name>
    <name type="synonym">Dicranum purpureum</name>
    <dbReference type="NCBI Taxonomy" id="3225"/>
    <lineage>
        <taxon>Eukaryota</taxon>
        <taxon>Viridiplantae</taxon>
        <taxon>Streptophyta</taxon>
        <taxon>Embryophyta</taxon>
        <taxon>Bryophyta</taxon>
        <taxon>Bryophytina</taxon>
        <taxon>Bryopsida</taxon>
        <taxon>Dicranidae</taxon>
        <taxon>Pseudoditrichales</taxon>
        <taxon>Ditrichaceae</taxon>
        <taxon>Ceratodon</taxon>
    </lineage>
</organism>
<sequence length="127" mass="14490">MTHKPTFQPSQTSVICPISSALGAVTGLGLNSRAYKLVLSSLSHIFRPLFVCPTHPWRLISSQVIDRVPLLLQIWRLLSLLCYLWFLLFFVMSFVAFFMPQRLTVSVDNLGFQRFMCSCVLSAYLLM</sequence>
<reference evidence="2" key="1">
    <citation type="submission" date="2020-06" db="EMBL/GenBank/DDBJ databases">
        <title>WGS assembly of Ceratodon purpureus strain R40.</title>
        <authorList>
            <person name="Carey S.B."/>
            <person name="Jenkins J."/>
            <person name="Shu S."/>
            <person name="Lovell J.T."/>
            <person name="Sreedasyam A."/>
            <person name="Maumus F."/>
            <person name="Tiley G.P."/>
            <person name="Fernandez-Pozo N."/>
            <person name="Barry K."/>
            <person name="Chen C."/>
            <person name="Wang M."/>
            <person name="Lipzen A."/>
            <person name="Daum C."/>
            <person name="Saski C.A."/>
            <person name="Payton A.C."/>
            <person name="Mcbreen J.C."/>
            <person name="Conrad R.E."/>
            <person name="Kollar L.M."/>
            <person name="Olsson S."/>
            <person name="Huttunen S."/>
            <person name="Landis J.B."/>
            <person name="Wickett N.J."/>
            <person name="Johnson M.G."/>
            <person name="Rensing S.A."/>
            <person name="Grimwood J."/>
            <person name="Schmutz J."/>
            <person name="Mcdaniel S.F."/>
        </authorList>
    </citation>
    <scope>NUCLEOTIDE SEQUENCE</scope>
    <source>
        <strain evidence="2">R40</strain>
    </source>
</reference>
<keyword evidence="1" id="KW-0472">Membrane</keyword>
<evidence type="ECO:0000313" key="3">
    <source>
        <dbReference type="Proteomes" id="UP000822688"/>
    </source>
</evidence>
<evidence type="ECO:0000313" key="2">
    <source>
        <dbReference type="EMBL" id="KAG0567215.1"/>
    </source>
</evidence>